<evidence type="ECO:0000313" key="16">
    <source>
        <dbReference type="Proteomes" id="UP000307706"/>
    </source>
</evidence>
<reference evidence="14" key="3">
    <citation type="submission" date="2019-09" db="EMBL/GenBank/DDBJ databases">
        <title>Co-occurence of chitin degradation, pigmentation and bioactivity in marine Pseudoalteromonas.</title>
        <authorList>
            <person name="Sonnenschein E.C."/>
            <person name="Bech P.K."/>
        </authorList>
    </citation>
    <scope>NUCLEOTIDE SEQUENCE</scope>
    <source>
        <strain evidence="14">S2231</strain>
        <strain evidence="13">S2233</strain>
    </source>
</reference>
<dbReference type="SUPFAM" id="SSF50156">
    <property type="entry name" value="PDZ domain-like"/>
    <property type="match status" value="2"/>
</dbReference>
<evidence type="ECO:0000256" key="3">
    <source>
        <dbReference type="ARBA" id="ARBA00007931"/>
    </source>
</evidence>
<dbReference type="NCBIfam" id="TIGR00054">
    <property type="entry name" value="RIP metalloprotease RseP"/>
    <property type="match status" value="1"/>
</dbReference>
<dbReference type="InterPro" id="IPR008915">
    <property type="entry name" value="Peptidase_M50"/>
</dbReference>
<dbReference type="EC" id="3.4.24.-" evidence="11"/>
<comment type="cofactor">
    <cofactor evidence="1 11">
        <name>Zn(2+)</name>
        <dbReference type="ChEBI" id="CHEBI:29105"/>
    </cofactor>
</comment>
<comment type="similarity">
    <text evidence="3 11">Belongs to the peptidase M50B family.</text>
</comment>
<dbReference type="Gene3D" id="2.30.42.10">
    <property type="match status" value="2"/>
</dbReference>
<dbReference type="PANTHER" id="PTHR42837">
    <property type="entry name" value="REGULATOR OF SIGMA-E PROTEASE RSEP"/>
    <property type="match status" value="1"/>
</dbReference>
<sequence length="450" mass="49177">MFEFLWNLGSFIVALGILVTVHEYGHFWVARKCSVEVQRFSIGFGKPLLKWHDKLGTEYVIALIPLGGYVKMLDGRVDEVPEHKRHLAFDSKPVLSKIAVVAAGPIANFLFAIIVLAAMYMIGVQNIKPVVGGVTEQSRAATANLQVGDHILQLGDKSVSSWQEVTFGLMSNLGEEQVVVKVQDAQQQIRLRTLPLNNWKLDKQDEAPLQSVGIQPFRPEITLTLAHVQTGSAAEKAGLQVGDTIRSIDSEPVQNWQSLVDKVKESVKKPLRIMVIRAQEEISLTVIPGANTLKSGETVGYLGVVPQLAEWPLGYIETRQYGPLDSMVLGIKKTYELISLSFDMIGNLITGQVSVKNLSGPVGIAVGAGNSVSYGIVAFLSFLALISVNLGVFNLLPLPVLDGGHLMYYLIELIRKKPVSEKTQELGFKVGALLLIALTCFALLNDVSRL</sequence>
<keyword evidence="4" id="KW-0645">Protease</keyword>
<dbReference type="OrthoDB" id="9782003at2"/>
<evidence type="ECO:0000256" key="11">
    <source>
        <dbReference type="RuleBase" id="RU362031"/>
    </source>
</evidence>
<keyword evidence="6 11" id="KW-0378">Hydrolase</keyword>
<keyword evidence="10 11" id="KW-0472">Membrane</keyword>
<dbReference type="AlphaFoldDB" id="A0A5S3XR56"/>
<dbReference type="EMBL" id="PNCL01000028">
    <property type="protein sequence ID" value="TMP60213.1"/>
    <property type="molecule type" value="Genomic_DNA"/>
</dbReference>
<feature type="transmembrane region" description="Helical" evidence="11">
    <location>
        <begin position="6"/>
        <end position="29"/>
    </location>
</feature>
<dbReference type="GO" id="GO:0046872">
    <property type="term" value="F:metal ion binding"/>
    <property type="evidence" value="ECO:0007669"/>
    <property type="project" value="UniProtKB-KW"/>
</dbReference>
<evidence type="ECO:0000313" key="14">
    <source>
        <dbReference type="EMBL" id="TMP60213.1"/>
    </source>
</evidence>
<evidence type="ECO:0000256" key="5">
    <source>
        <dbReference type="ARBA" id="ARBA00022692"/>
    </source>
</evidence>
<feature type="transmembrane region" description="Helical" evidence="11">
    <location>
        <begin position="94"/>
        <end position="122"/>
    </location>
</feature>
<feature type="transmembrane region" description="Helical" evidence="11">
    <location>
        <begin position="374"/>
        <end position="396"/>
    </location>
</feature>
<organism evidence="14 16">
    <name type="scientific">Pseudoalteromonas citrea</name>
    <dbReference type="NCBI Taxonomy" id="43655"/>
    <lineage>
        <taxon>Bacteria</taxon>
        <taxon>Pseudomonadati</taxon>
        <taxon>Pseudomonadota</taxon>
        <taxon>Gammaproteobacteria</taxon>
        <taxon>Alteromonadales</taxon>
        <taxon>Pseudoalteromonadaceae</taxon>
        <taxon>Pseudoalteromonas</taxon>
    </lineage>
</organism>
<comment type="subcellular location">
    <subcellularLocation>
        <location evidence="2">Membrane</location>
        <topology evidence="2">Multi-pass membrane protein</topology>
    </subcellularLocation>
</comment>
<proteinExistence type="inferred from homology"/>
<evidence type="ECO:0000313" key="15">
    <source>
        <dbReference type="Proteomes" id="UP000305730"/>
    </source>
</evidence>
<dbReference type="SMART" id="SM00228">
    <property type="entry name" value="PDZ"/>
    <property type="match status" value="2"/>
</dbReference>
<evidence type="ECO:0000256" key="8">
    <source>
        <dbReference type="ARBA" id="ARBA00022989"/>
    </source>
</evidence>
<evidence type="ECO:0000256" key="1">
    <source>
        <dbReference type="ARBA" id="ARBA00001947"/>
    </source>
</evidence>
<dbReference type="GO" id="GO:0004222">
    <property type="term" value="F:metalloendopeptidase activity"/>
    <property type="evidence" value="ECO:0007669"/>
    <property type="project" value="InterPro"/>
</dbReference>
<dbReference type="GO" id="GO:0016020">
    <property type="term" value="C:membrane"/>
    <property type="evidence" value="ECO:0007669"/>
    <property type="project" value="UniProtKB-SubCell"/>
</dbReference>
<evidence type="ECO:0000256" key="9">
    <source>
        <dbReference type="ARBA" id="ARBA00023049"/>
    </source>
</evidence>
<dbReference type="CDD" id="cd06163">
    <property type="entry name" value="S2P-M50_PDZ_RseP-like"/>
    <property type="match status" value="2"/>
</dbReference>
<reference evidence="15 16" key="2">
    <citation type="submission" date="2019-06" db="EMBL/GenBank/DDBJ databases">
        <title>Co-occurence of chitin degradation, pigmentation and bioactivity in marine Pseudoalteromonas.</title>
        <authorList>
            <person name="Sonnenschein E.C."/>
            <person name="Bech P.K."/>
        </authorList>
    </citation>
    <scope>NUCLEOTIDE SEQUENCE [LARGE SCALE GENOMIC DNA]</scope>
    <source>
        <strain evidence="16">S2231</strain>
        <strain evidence="15">S2233</strain>
    </source>
</reference>
<evidence type="ECO:0000259" key="12">
    <source>
        <dbReference type="SMART" id="SM00228"/>
    </source>
</evidence>
<feature type="domain" description="PDZ" evidence="12">
    <location>
        <begin position="210"/>
        <end position="279"/>
    </location>
</feature>
<evidence type="ECO:0000256" key="2">
    <source>
        <dbReference type="ARBA" id="ARBA00004141"/>
    </source>
</evidence>
<dbReference type="PANTHER" id="PTHR42837:SF2">
    <property type="entry name" value="MEMBRANE METALLOPROTEASE ARASP2, CHLOROPLASTIC-RELATED"/>
    <property type="match status" value="1"/>
</dbReference>
<dbReference type="Pfam" id="PF17820">
    <property type="entry name" value="PDZ_6"/>
    <property type="match status" value="1"/>
</dbReference>
<dbReference type="Proteomes" id="UP000307706">
    <property type="component" value="Unassembled WGS sequence"/>
</dbReference>
<evidence type="ECO:0000256" key="7">
    <source>
        <dbReference type="ARBA" id="ARBA00022833"/>
    </source>
</evidence>
<keyword evidence="5 11" id="KW-0812">Transmembrane</keyword>
<protein>
    <recommendedName>
        <fullName evidence="11">Zinc metalloprotease</fullName>
        <ecNumber evidence="11">3.4.24.-</ecNumber>
    </recommendedName>
</protein>
<reference evidence="15 16" key="1">
    <citation type="submission" date="2017-12" db="EMBL/GenBank/DDBJ databases">
        <authorList>
            <person name="Paulsen S."/>
            <person name="Gram L.K."/>
        </authorList>
    </citation>
    <scope>NUCLEOTIDE SEQUENCE [LARGE SCALE GENOMIC DNA]</scope>
    <source>
        <strain evidence="14 16">S2231</strain>
        <strain evidence="13 15">S2233</strain>
    </source>
</reference>
<keyword evidence="9 11" id="KW-0482">Metalloprotease</keyword>
<evidence type="ECO:0000256" key="4">
    <source>
        <dbReference type="ARBA" id="ARBA00022670"/>
    </source>
</evidence>
<dbReference type="Pfam" id="PF02163">
    <property type="entry name" value="Peptidase_M50"/>
    <property type="match status" value="1"/>
</dbReference>
<accession>A0A5S3XR56</accession>
<dbReference type="NCBIfam" id="NF008046">
    <property type="entry name" value="PRK10779.1"/>
    <property type="match status" value="1"/>
</dbReference>
<keyword evidence="8 11" id="KW-1133">Transmembrane helix</keyword>
<dbReference type="InterPro" id="IPR036034">
    <property type="entry name" value="PDZ_sf"/>
</dbReference>
<keyword evidence="15" id="KW-1185">Reference proteome</keyword>
<feature type="transmembrane region" description="Helical" evidence="11">
    <location>
        <begin position="426"/>
        <end position="444"/>
    </location>
</feature>
<evidence type="ECO:0000256" key="10">
    <source>
        <dbReference type="ARBA" id="ARBA00023136"/>
    </source>
</evidence>
<gene>
    <name evidence="14" type="ORF">CWB96_07465</name>
    <name evidence="13" type="ORF">CWB97_00905</name>
</gene>
<feature type="domain" description="PDZ" evidence="12">
    <location>
        <begin position="118"/>
        <end position="186"/>
    </location>
</feature>
<dbReference type="InterPro" id="IPR001478">
    <property type="entry name" value="PDZ"/>
</dbReference>
<keyword evidence="11" id="KW-0479">Metal-binding</keyword>
<dbReference type="RefSeq" id="WP_138594285.1">
    <property type="nucleotide sequence ID" value="NZ_PNCK01000005.1"/>
</dbReference>
<keyword evidence="7 11" id="KW-0862">Zinc</keyword>
<comment type="caution">
    <text evidence="14">The sequence shown here is derived from an EMBL/GenBank/DDBJ whole genome shotgun (WGS) entry which is preliminary data.</text>
</comment>
<evidence type="ECO:0000313" key="13">
    <source>
        <dbReference type="EMBL" id="TMP46737.1"/>
    </source>
</evidence>
<evidence type="ECO:0000256" key="6">
    <source>
        <dbReference type="ARBA" id="ARBA00022801"/>
    </source>
</evidence>
<dbReference type="EMBL" id="PNCK01000005">
    <property type="protein sequence ID" value="TMP46737.1"/>
    <property type="molecule type" value="Genomic_DNA"/>
</dbReference>
<dbReference type="InterPro" id="IPR004387">
    <property type="entry name" value="Pept_M50_Zn"/>
</dbReference>
<name>A0A5S3XR56_9GAMM</name>
<dbReference type="GO" id="GO:0006508">
    <property type="term" value="P:proteolysis"/>
    <property type="evidence" value="ECO:0007669"/>
    <property type="project" value="UniProtKB-KW"/>
</dbReference>
<dbReference type="InterPro" id="IPR041489">
    <property type="entry name" value="PDZ_6"/>
</dbReference>
<dbReference type="Proteomes" id="UP000305730">
    <property type="component" value="Unassembled WGS sequence"/>
</dbReference>